<feature type="domain" description="Mannosylglycerate hydrolase MGH1-like glycoside hydrolase" evidence="5">
    <location>
        <begin position="326"/>
        <end position="631"/>
    </location>
</feature>
<dbReference type="GO" id="GO:0004573">
    <property type="term" value="F:Glc3Man9GlcNAc2 oligosaccharide glucosidase activity"/>
    <property type="evidence" value="ECO:0007669"/>
    <property type="project" value="InterPro"/>
</dbReference>
<organism evidence="6 7">
    <name type="scientific">candidate division KD3-62 bacterium DG_56</name>
    <dbReference type="NCBI Taxonomy" id="1704032"/>
    <lineage>
        <taxon>Bacteria</taxon>
        <taxon>candidate division KD3-62</taxon>
    </lineage>
</organism>
<dbReference type="InterPro" id="IPR054491">
    <property type="entry name" value="MGH1-like_GH"/>
</dbReference>
<dbReference type="Proteomes" id="UP000052020">
    <property type="component" value="Unassembled WGS sequence"/>
</dbReference>
<reference evidence="6 7" key="1">
    <citation type="journal article" date="2015" name="Microbiome">
        <title>Genomic resolution of linkages in carbon, nitrogen, and sulfur cycling among widespread estuary sediment bacteria.</title>
        <authorList>
            <person name="Baker B.J."/>
            <person name="Lazar C.S."/>
            <person name="Teske A.P."/>
            <person name="Dick G.J."/>
        </authorList>
    </citation>
    <scope>NUCLEOTIDE SEQUENCE [LARGE SCALE GENOMIC DNA]</scope>
    <source>
        <strain evidence="6">DG_56</strain>
    </source>
</reference>
<proteinExistence type="inferred from homology"/>
<dbReference type="InterPro" id="IPR004888">
    <property type="entry name" value="Glycoside_hydrolase_63"/>
</dbReference>
<dbReference type="PANTHER" id="PTHR10412:SF11">
    <property type="entry name" value="MANNOSYL-OLIGOSACCHARIDE GLUCOSIDASE"/>
    <property type="match status" value="1"/>
</dbReference>
<keyword evidence="2" id="KW-0378">Hydrolase</keyword>
<dbReference type="Gene3D" id="1.50.10.10">
    <property type="match status" value="1"/>
</dbReference>
<feature type="signal peptide" evidence="4">
    <location>
        <begin position="1"/>
        <end position="21"/>
    </location>
</feature>
<sequence length="645" mass="72066">MRRTRLTFCALVATLIAAAGAAAGGDTVDEFAAALQGKLHYNDARTALCTHYSHIGVTKTERLGMEGVWIYYNRKRTEVSPALLTIRIAAPAGQISAPRTREETPLSITETADAVTGTLLFAATDALQYTLRTDHPYTAELLIPKTGDEVRNVSYEPRSRMVIVRTEFPRSDGRDPAPTFPVAVALALPEGVTGIQVFTESRVQPRPVGEPFEDRHAEEVRLLLTGTPQAGEANFHCAIAMGDQVGDVLRMLDRARGQNLATSLAKSREWLSQALGSFSFDNVPDALRPAYASAVKALLFNTKAPHGKFGNNLACFPNRGTYCTHYNWDSCFQAVGLAHFNPKIAADGLRILVENQEADGKIPQFVCATWNRPGGAQPPLIAWAAWRLYEKTRDRKILDDIYQPVARNVDWWFAKRDPDQDGLVEYSEPVESGWDDSPRFDEGTIEGVDLNAYLVREMRILGDIAQLRGNEPEAKRWRDRAEALAKRIVDFMYDREANIFRDLRAPTNKFITVLTPASLMPLWVGVPIPEDKARAMIERHLLDPNQFFGPYPFPVVAYNDPKYNASKWWRGPMWPNIAWAMTEVLAKYGYKAQQREAINHLTGMMAKNDEIYELYNSQTGGPLGSPDQGWSCAVFVDWVQTLARG</sequence>
<dbReference type="AlphaFoldDB" id="A0A0S7XMZ2"/>
<dbReference type="EMBL" id="LIZY01000059">
    <property type="protein sequence ID" value="KPJ63838.1"/>
    <property type="molecule type" value="Genomic_DNA"/>
</dbReference>
<evidence type="ECO:0000259" key="5">
    <source>
        <dbReference type="Pfam" id="PF22422"/>
    </source>
</evidence>
<evidence type="ECO:0000256" key="1">
    <source>
        <dbReference type="ARBA" id="ARBA00010833"/>
    </source>
</evidence>
<comment type="similarity">
    <text evidence="1">Belongs to the glycosyl hydrolase 63 family.</text>
</comment>
<dbReference type="InterPro" id="IPR012341">
    <property type="entry name" value="6hp_glycosidase-like_sf"/>
</dbReference>
<dbReference type="GO" id="GO:0006487">
    <property type="term" value="P:protein N-linked glycosylation"/>
    <property type="evidence" value="ECO:0007669"/>
    <property type="project" value="TreeGrafter"/>
</dbReference>
<comment type="caution">
    <text evidence="6">The sequence shown here is derived from an EMBL/GenBank/DDBJ whole genome shotgun (WGS) entry which is preliminary data.</text>
</comment>
<dbReference type="InterPro" id="IPR008928">
    <property type="entry name" value="6-hairpin_glycosidase_sf"/>
</dbReference>
<evidence type="ECO:0000313" key="7">
    <source>
        <dbReference type="Proteomes" id="UP000052020"/>
    </source>
</evidence>
<keyword evidence="3" id="KW-0326">Glycosidase</keyword>
<dbReference type="PANTHER" id="PTHR10412">
    <property type="entry name" value="MANNOSYL-OLIGOSACCHARIDE GLUCOSIDASE"/>
    <property type="match status" value="1"/>
</dbReference>
<evidence type="ECO:0000256" key="2">
    <source>
        <dbReference type="ARBA" id="ARBA00022801"/>
    </source>
</evidence>
<feature type="chain" id="PRO_5006640149" description="Mannosylglycerate hydrolase MGH1-like glycoside hydrolase domain-containing protein" evidence="4">
    <location>
        <begin position="22"/>
        <end position="645"/>
    </location>
</feature>
<protein>
    <recommendedName>
        <fullName evidence="5">Mannosylglycerate hydrolase MGH1-like glycoside hydrolase domain-containing protein</fullName>
    </recommendedName>
</protein>
<dbReference type="GO" id="GO:0009311">
    <property type="term" value="P:oligosaccharide metabolic process"/>
    <property type="evidence" value="ECO:0007669"/>
    <property type="project" value="InterPro"/>
</dbReference>
<evidence type="ECO:0000256" key="3">
    <source>
        <dbReference type="ARBA" id="ARBA00023295"/>
    </source>
</evidence>
<evidence type="ECO:0000256" key="4">
    <source>
        <dbReference type="SAM" id="SignalP"/>
    </source>
</evidence>
<evidence type="ECO:0000313" key="6">
    <source>
        <dbReference type="EMBL" id="KPJ63838.1"/>
    </source>
</evidence>
<dbReference type="SUPFAM" id="SSF48208">
    <property type="entry name" value="Six-hairpin glycosidases"/>
    <property type="match status" value="1"/>
</dbReference>
<keyword evidence="4" id="KW-0732">Signal</keyword>
<dbReference type="Pfam" id="PF22422">
    <property type="entry name" value="MGH1-like_GH"/>
    <property type="match status" value="1"/>
</dbReference>
<gene>
    <name evidence="6" type="ORF">AMK68_02980</name>
</gene>
<accession>A0A0S7XMZ2</accession>
<name>A0A0S7XMZ2_9BACT</name>